<reference evidence="3" key="1">
    <citation type="journal article" date="2017" name="Cell">
        <title>Insights into land plant evolution garnered from the Marchantia polymorpha genome.</title>
        <authorList>
            <person name="Bowman J.L."/>
            <person name="Kohchi T."/>
            <person name="Yamato K.T."/>
            <person name="Jenkins J."/>
            <person name="Shu S."/>
            <person name="Ishizaki K."/>
            <person name="Yamaoka S."/>
            <person name="Nishihama R."/>
            <person name="Nakamura Y."/>
            <person name="Berger F."/>
            <person name="Adam C."/>
            <person name="Aki S.S."/>
            <person name="Althoff F."/>
            <person name="Araki T."/>
            <person name="Arteaga-Vazquez M.A."/>
            <person name="Balasubrmanian S."/>
            <person name="Barry K."/>
            <person name="Bauer D."/>
            <person name="Boehm C.R."/>
            <person name="Briginshaw L."/>
            <person name="Caballero-Perez J."/>
            <person name="Catarino B."/>
            <person name="Chen F."/>
            <person name="Chiyoda S."/>
            <person name="Chovatia M."/>
            <person name="Davies K.M."/>
            <person name="Delmans M."/>
            <person name="Demura T."/>
            <person name="Dierschke T."/>
            <person name="Dolan L."/>
            <person name="Dorantes-Acosta A.E."/>
            <person name="Eklund D.M."/>
            <person name="Florent S.N."/>
            <person name="Flores-Sandoval E."/>
            <person name="Fujiyama A."/>
            <person name="Fukuzawa H."/>
            <person name="Galik B."/>
            <person name="Grimanelli D."/>
            <person name="Grimwood J."/>
            <person name="Grossniklaus U."/>
            <person name="Hamada T."/>
            <person name="Haseloff J."/>
            <person name="Hetherington A.J."/>
            <person name="Higo A."/>
            <person name="Hirakawa Y."/>
            <person name="Hundley H.N."/>
            <person name="Ikeda Y."/>
            <person name="Inoue K."/>
            <person name="Inoue S.I."/>
            <person name="Ishida S."/>
            <person name="Jia Q."/>
            <person name="Kakita M."/>
            <person name="Kanazawa T."/>
            <person name="Kawai Y."/>
            <person name="Kawashima T."/>
            <person name="Kennedy M."/>
            <person name="Kinose K."/>
            <person name="Kinoshita T."/>
            <person name="Kohara Y."/>
            <person name="Koide E."/>
            <person name="Komatsu K."/>
            <person name="Kopischke S."/>
            <person name="Kubo M."/>
            <person name="Kyozuka J."/>
            <person name="Lagercrantz U."/>
            <person name="Lin S.S."/>
            <person name="Lindquist E."/>
            <person name="Lipzen A.M."/>
            <person name="Lu C.W."/>
            <person name="De Luna E."/>
            <person name="Martienssen R.A."/>
            <person name="Minamino N."/>
            <person name="Mizutani M."/>
            <person name="Mizutani M."/>
            <person name="Mochizuki N."/>
            <person name="Monte I."/>
            <person name="Mosher R."/>
            <person name="Nagasaki H."/>
            <person name="Nakagami H."/>
            <person name="Naramoto S."/>
            <person name="Nishitani K."/>
            <person name="Ohtani M."/>
            <person name="Okamoto T."/>
            <person name="Okumura M."/>
            <person name="Phillips J."/>
            <person name="Pollak B."/>
            <person name="Reinders A."/>
            <person name="Rovekamp M."/>
            <person name="Sano R."/>
            <person name="Sawa S."/>
            <person name="Schmid M.W."/>
            <person name="Shirakawa M."/>
            <person name="Solano R."/>
            <person name="Spunde A."/>
            <person name="Suetsugu N."/>
            <person name="Sugano S."/>
            <person name="Sugiyama A."/>
            <person name="Sun R."/>
            <person name="Suzuki Y."/>
            <person name="Takenaka M."/>
            <person name="Takezawa D."/>
            <person name="Tomogane H."/>
            <person name="Tsuzuki M."/>
            <person name="Ueda T."/>
            <person name="Umeda M."/>
            <person name="Ward J.M."/>
            <person name="Watanabe Y."/>
            <person name="Yazaki K."/>
            <person name="Yokoyama R."/>
            <person name="Yoshitake Y."/>
            <person name="Yotsui I."/>
            <person name="Zachgo S."/>
            <person name="Schmutz J."/>
        </authorList>
    </citation>
    <scope>NUCLEOTIDE SEQUENCE [LARGE SCALE GENOMIC DNA]</scope>
    <source>
        <strain evidence="3">Tak-1</strain>
    </source>
</reference>
<sequence length="219" mass="24426">MAGSSVSLSQFHTRLSPPSALWTADRPLSIRTKVFETSPSASPTSTKSPTAALLRSPLAFDVNASCSSPRSSFGTNSCASPRTGHVGNGAPQFQSSTATGSVSDPSFLYVKPQTQIEKPVTLYDVLGISDLVTDDEIKAAFRSMAKKFHPDQAPPEKVNDFQQKFMEVHRAYSILKDPRTRALYNYEIKNTLLSRQWRHDERKGQWRGRNWETDQCWTL</sequence>
<dbReference type="OrthoDB" id="445556at2759"/>
<dbReference type="SUPFAM" id="SSF46565">
    <property type="entry name" value="Chaperone J-domain"/>
    <property type="match status" value="1"/>
</dbReference>
<evidence type="ECO:0000259" key="1">
    <source>
        <dbReference type="PROSITE" id="PS50076"/>
    </source>
</evidence>
<feature type="domain" description="J" evidence="1">
    <location>
        <begin position="121"/>
        <end position="188"/>
    </location>
</feature>
<dbReference type="Proteomes" id="UP000244005">
    <property type="component" value="Unassembled WGS sequence"/>
</dbReference>
<dbReference type="EMBL" id="KZ772713">
    <property type="protein sequence ID" value="PTQ40156.1"/>
    <property type="molecule type" value="Genomic_DNA"/>
</dbReference>
<protein>
    <recommendedName>
        <fullName evidence="1">J domain-containing protein</fullName>
    </recommendedName>
</protein>
<dbReference type="PANTHER" id="PTHR45432:SF2">
    <property type="entry name" value="CHAPERONE PROTEIN DNAJ 11, CHLOROPLASTIC"/>
    <property type="match status" value="1"/>
</dbReference>
<dbReference type="InterPro" id="IPR001623">
    <property type="entry name" value="DnaJ_domain"/>
</dbReference>
<dbReference type="Pfam" id="PF00226">
    <property type="entry name" value="DnaJ"/>
    <property type="match status" value="1"/>
</dbReference>
<dbReference type="EMBL" id="KZ772713">
    <property type="protein sequence ID" value="PTQ40155.1"/>
    <property type="molecule type" value="Genomic_DNA"/>
</dbReference>
<name>A0A2R6X256_MARPO</name>
<dbReference type="PROSITE" id="PS00636">
    <property type="entry name" value="DNAJ_1"/>
    <property type="match status" value="1"/>
</dbReference>
<dbReference type="Gene3D" id="1.10.287.110">
    <property type="entry name" value="DnaJ domain"/>
    <property type="match status" value="1"/>
</dbReference>
<dbReference type="Gramene" id="Mp4g17730.2">
    <property type="protein sequence ID" value="Mp4g17730.2.cds"/>
    <property type="gene ID" value="Mp4g17730"/>
</dbReference>
<dbReference type="InterPro" id="IPR018253">
    <property type="entry name" value="DnaJ_domain_CS"/>
</dbReference>
<dbReference type="OMA" id="IDGTHYE"/>
<evidence type="ECO:0000313" key="3">
    <source>
        <dbReference type="Proteomes" id="UP000244005"/>
    </source>
</evidence>
<reference evidence="2" key="2">
    <citation type="submission" date="2017-12" db="EMBL/GenBank/DDBJ databases">
        <title>WGS assembly of Marchantia polymorpha.</title>
        <authorList>
            <person name="Bowman J.L."/>
            <person name="Kohchi T."/>
            <person name="Yamato K.T."/>
            <person name="Jenkins J."/>
            <person name="Shu S."/>
            <person name="Ishizaki K."/>
            <person name="Yamaoka S."/>
            <person name="Nishihama R."/>
            <person name="Nakamura Y."/>
            <person name="Berger F."/>
            <person name="Adam C."/>
            <person name="Aki S.S."/>
            <person name="Althoff F."/>
            <person name="Araki T."/>
            <person name="Arteaga-Vazquez M.A."/>
            <person name="Balasubrmanian S."/>
            <person name="Bauer D."/>
            <person name="Boehm C.R."/>
            <person name="Briginshaw L."/>
            <person name="Caballero-Perez J."/>
            <person name="Catarino B."/>
            <person name="Chen F."/>
            <person name="Chiyoda S."/>
            <person name="Chovatia M."/>
            <person name="Davies K.M."/>
            <person name="Delmans M."/>
            <person name="Demura T."/>
            <person name="Dierschke T."/>
            <person name="Dolan L."/>
            <person name="Dorantes-Acosta A.E."/>
            <person name="Eklund D.M."/>
            <person name="Florent S.N."/>
            <person name="Flores-Sandoval E."/>
            <person name="Fujiyama A."/>
            <person name="Fukuzawa H."/>
            <person name="Galik B."/>
            <person name="Grimanelli D."/>
            <person name="Grimwood J."/>
            <person name="Grossniklaus U."/>
            <person name="Hamada T."/>
            <person name="Haseloff J."/>
            <person name="Hetherington A.J."/>
            <person name="Higo A."/>
            <person name="Hirakawa Y."/>
            <person name="Hundley H.N."/>
            <person name="Ikeda Y."/>
            <person name="Inoue K."/>
            <person name="Inoue S."/>
            <person name="Ishida S."/>
            <person name="Jia Q."/>
            <person name="Kakita M."/>
            <person name="Kanazawa T."/>
            <person name="Kawai Y."/>
            <person name="Kawashima T."/>
            <person name="Kennedy M."/>
            <person name="Kinose K."/>
            <person name="Kinoshita T."/>
            <person name="Kohara Y."/>
            <person name="Koide E."/>
            <person name="Komatsu K."/>
            <person name="Kopischke S."/>
            <person name="Kubo M."/>
            <person name="Kyozuka J."/>
            <person name="Lagercrantz U."/>
            <person name="Lin S.S."/>
            <person name="Lindquist E."/>
            <person name="Lipzen A.M."/>
            <person name="Lu C."/>
            <person name="Luna E.D."/>
            <person name="Martienssen R.A."/>
            <person name="Minamino N."/>
            <person name="Mizutani M."/>
            <person name="Mizutani M."/>
            <person name="Mochizuki N."/>
            <person name="Monte I."/>
            <person name="Mosher R."/>
            <person name="Nagasaki H."/>
            <person name="Nakagami H."/>
            <person name="Naramoto S."/>
            <person name="Nishitani K."/>
            <person name="Ohtani M."/>
            <person name="Okamoto T."/>
            <person name="Okumura M."/>
            <person name="Phillips J."/>
            <person name="Pollak B."/>
            <person name="Reinders A."/>
            <person name="Roevekamp M."/>
            <person name="Sano R."/>
            <person name="Sawa S."/>
            <person name="Schmid M.W."/>
            <person name="Shirakawa M."/>
            <person name="Solano R."/>
            <person name="Spunde A."/>
            <person name="Suetsugu N."/>
            <person name="Sugano S."/>
            <person name="Sugiyama A."/>
            <person name="Sun R."/>
            <person name="Suzuki Y."/>
            <person name="Takenaka M."/>
            <person name="Takezawa D."/>
            <person name="Tomogane H."/>
            <person name="Tsuzuki M."/>
            <person name="Ueda T."/>
            <person name="Umeda M."/>
            <person name="Ward J.M."/>
            <person name="Watanabe Y."/>
            <person name="Yazaki K."/>
            <person name="Yokoyama R."/>
            <person name="Yoshitake Y."/>
            <person name="Yotsui I."/>
            <person name="Zachgo S."/>
            <person name="Schmutz J."/>
        </authorList>
    </citation>
    <scope>NUCLEOTIDE SEQUENCE [LARGE SCALE GENOMIC DNA]</scope>
    <source>
        <strain evidence="2">Tak-1</strain>
    </source>
</reference>
<proteinExistence type="predicted"/>
<dbReference type="PANTHER" id="PTHR45432">
    <property type="entry name" value="CHAPERONE PROTEIN DNAJ 11, CHLOROPLASTIC-LIKE"/>
    <property type="match status" value="1"/>
</dbReference>
<dbReference type="PRINTS" id="PR00625">
    <property type="entry name" value="JDOMAIN"/>
</dbReference>
<keyword evidence="3" id="KW-1185">Reference proteome</keyword>
<dbReference type="CDD" id="cd06257">
    <property type="entry name" value="DnaJ"/>
    <property type="match status" value="1"/>
</dbReference>
<dbReference type="PROSITE" id="PS50076">
    <property type="entry name" value="DNAJ_2"/>
    <property type="match status" value="1"/>
</dbReference>
<evidence type="ECO:0000313" key="2">
    <source>
        <dbReference type="EMBL" id="PTQ40156.1"/>
    </source>
</evidence>
<organism evidence="2 3">
    <name type="scientific">Marchantia polymorpha</name>
    <name type="common">Common liverwort</name>
    <name type="synonym">Marchantia aquatica</name>
    <dbReference type="NCBI Taxonomy" id="3197"/>
    <lineage>
        <taxon>Eukaryota</taxon>
        <taxon>Viridiplantae</taxon>
        <taxon>Streptophyta</taxon>
        <taxon>Embryophyta</taxon>
        <taxon>Marchantiophyta</taxon>
        <taxon>Marchantiopsida</taxon>
        <taxon>Marchantiidae</taxon>
        <taxon>Marchantiales</taxon>
        <taxon>Marchantiaceae</taxon>
        <taxon>Marchantia</taxon>
    </lineage>
</organism>
<gene>
    <name evidence="2" type="ORF">MARPO_0041s0054</name>
</gene>
<dbReference type="AlphaFoldDB" id="A0A2R6X256"/>
<accession>A0A2R6X256</accession>
<dbReference type="SMART" id="SM00271">
    <property type="entry name" value="DnaJ"/>
    <property type="match status" value="1"/>
</dbReference>
<dbReference type="Gramene" id="Mp4g17730.1">
    <property type="protein sequence ID" value="Mp4g17730.1.cds"/>
    <property type="gene ID" value="Mp4g17730"/>
</dbReference>
<dbReference type="InterPro" id="IPR036869">
    <property type="entry name" value="J_dom_sf"/>
</dbReference>